<proteinExistence type="predicted"/>
<dbReference type="Proteomes" id="UP000231343">
    <property type="component" value="Unassembled WGS sequence"/>
</dbReference>
<keyword evidence="1" id="KW-0175">Coiled coil</keyword>
<protein>
    <submittedName>
        <fullName evidence="2">Uncharacterized protein</fullName>
    </submittedName>
</protein>
<dbReference type="EMBL" id="PEYM01000104">
    <property type="protein sequence ID" value="PIS29056.1"/>
    <property type="molecule type" value="Genomic_DNA"/>
</dbReference>
<gene>
    <name evidence="2" type="ORF">COT42_06395</name>
</gene>
<name>A0A2H0XVV0_UNCSA</name>
<evidence type="ECO:0000256" key="1">
    <source>
        <dbReference type="SAM" id="Coils"/>
    </source>
</evidence>
<organism evidence="2 3">
    <name type="scientific">Candidatus Saganbacteria bacterium CG08_land_8_20_14_0_20_45_16</name>
    <dbReference type="NCBI Taxonomy" id="2014293"/>
    <lineage>
        <taxon>Bacteria</taxon>
        <taxon>Bacillati</taxon>
        <taxon>Saganbacteria</taxon>
    </lineage>
</organism>
<comment type="caution">
    <text evidence="2">The sequence shown here is derived from an EMBL/GenBank/DDBJ whole genome shotgun (WGS) entry which is preliminary data.</text>
</comment>
<sequence>MAEKKKSKLDQILNKIDSLEKGQQEIKQALENQSLRLLNQDLKFEEMDRKIDRKFDEVLTGQDKIVKELEIARNDRTIAKKNDDDQDIKLGSLEIRLKTVEEKVGVG</sequence>
<dbReference type="AlphaFoldDB" id="A0A2H0XVV0"/>
<evidence type="ECO:0000313" key="2">
    <source>
        <dbReference type="EMBL" id="PIS29056.1"/>
    </source>
</evidence>
<reference evidence="2 3" key="1">
    <citation type="submission" date="2017-09" db="EMBL/GenBank/DDBJ databases">
        <title>Depth-based differentiation of microbial function through sediment-hosted aquifers and enrichment of novel symbionts in the deep terrestrial subsurface.</title>
        <authorList>
            <person name="Probst A.J."/>
            <person name="Ladd B."/>
            <person name="Jarett J.K."/>
            <person name="Geller-Mcgrath D.E."/>
            <person name="Sieber C.M."/>
            <person name="Emerson J.B."/>
            <person name="Anantharaman K."/>
            <person name="Thomas B.C."/>
            <person name="Malmstrom R."/>
            <person name="Stieglmeier M."/>
            <person name="Klingl A."/>
            <person name="Woyke T."/>
            <person name="Ryan C.M."/>
            <person name="Banfield J.F."/>
        </authorList>
    </citation>
    <scope>NUCLEOTIDE SEQUENCE [LARGE SCALE GENOMIC DNA]</scope>
    <source>
        <strain evidence="2">CG08_land_8_20_14_0_20_45_16</strain>
    </source>
</reference>
<accession>A0A2H0XVV0</accession>
<feature type="coiled-coil region" evidence="1">
    <location>
        <begin position="2"/>
        <end position="29"/>
    </location>
</feature>
<evidence type="ECO:0000313" key="3">
    <source>
        <dbReference type="Proteomes" id="UP000231343"/>
    </source>
</evidence>